<protein>
    <recommendedName>
        <fullName evidence="2">Protein UNC80 central region domain-containing protein</fullName>
    </recommendedName>
</protein>
<dbReference type="GO" id="GO:0005261">
    <property type="term" value="F:monoatomic cation channel activity"/>
    <property type="evidence" value="ECO:0007669"/>
    <property type="project" value="TreeGrafter"/>
</dbReference>
<keyword evidence="4" id="KW-1185">Reference proteome</keyword>
<feature type="region of interest" description="Disordered" evidence="1">
    <location>
        <begin position="353"/>
        <end position="377"/>
    </location>
</feature>
<feature type="region of interest" description="Disordered" evidence="1">
    <location>
        <begin position="98"/>
        <end position="166"/>
    </location>
</feature>
<sequence length="505" mass="55976">MLDEVDTALKFAEDNNSLSGVFCPSDAPLVNLHDICSGYSLETSENGYESTSVEVICDVCHKPIFRDRLRPSGCQCREAGTLHVASRETPPVVLTRASTADDTASSSSQHTVIPARPPPKPSELATSYHTAETARVQPVHGPGPSTSSRTADVTGSTDDELEDSCQPDPMVATVLDVAVIRALLITHWQEQGIYWAMRYLLNRLEQIQIGLLSYSITTWENFQLKRDDDDRTKLHVAFNDSRIYLSLGCPHGCNEGVKSQQGDFLRVKAKTLLAQLEKLQQERFRTIFTNYVEENSPQQILDLIHSITAFCRSEFPPTLTPPNRPQLCPPRNLLVTPVDRYCDYVASSHDSVMKSGQDEVSDADSSPSTPRTASSIDDGLSPLVSAAMLKKKSAPKLHFAFNLLKSNKSDNMDEECSDSETADELSGIFEGVRRFAFLLETTRPGTFPDPPLIAALLHLIGDQLTRFIEVKESKERTVLKMEDSMEDFFDDGEKIVCGFEPVVNI</sequence>
<organism evidence="3 4">
    <name type="scientific">Teladorsagia circumcincta</name>
    <name type="common">Brown stomach worm</name>
    <name type="synonym">Ostertagia circumcincta</name>
    <dbReference type="NCBI Taxonomy" id="45464"/>
    <lineage>
        <taxon>Eukaryota</taxon>
        <taxon>Metazoa</taxon>
        <taxon>Ecdysozoa</taxon>
        <taxon>Nematoda</taxon>
        <taxon>Chromadorea</taxon>
        <taxon>Rhabditida</taxon>
        <taxon>Rhabditina</taxon>
        <taxon>Rhabditomorpha</taxon>
        <taxon>Strongyloidea</taxon>
        <taxon>Trichostrongylidae</taxon>
        <taxon>Teladorsagia</taxon>
    </lineage>
</organism>
<feature type="compositionally biased region" description="Polar residues" evidence="1">
    <location>
        <begin position="144"/>
        <end position="156"/>
    </location>
</feature>
<dbReference type="GO" id="GO:0055080">
    <property type="term" value="P:monoatomic cation homeostasis"/>
    <property type="evidence" value="ECO:0007669"/>
    <property type="project" value="TreeGrafter"/>
</dbReference>
<dbReference type="AlphaFoldDB" id="A0A2G9V3D1"/>
<reference evidence="3 4" key="1">
    <citation type="submission" date="2015-09" db="EMBL/GenBank/DDBJ databases">
        <title>Draft genome of the parasitic nematode Teladorsagia circumcincta isolate WARC Sus (inbred).</title>
        <authorList>
            <person name="Mitreva M."/>
        </authorList>
    </citation>
    <scope>NUCLEOTIDE SEQUENCE [LARGE SCALE GENOMIC DNA]</scope>
    <source>
        <strain evidence="3 4">S</strain>
    </source>
</reference>
<dbReference type="GO" id="GO:0034703">
    <property type="term" value="C:cation channel complex"/>
    <property type="evidence" value="ECO:0007669"/>
    <property type="project" value="TreeGrafter"/>
</dbReference>
<dbReference type="Pfam" id="PF19424">
    <property type="entry name" value="UNC80"/>
    <property type="match status" value="1"/>
</dbReference>
<feature type="domain" description="Protein UNC80 central region" evidence="2">
    <location>
        <begin position="428"/>
        <end position="459"/>
    </location>
</feature>
<accession>A0A2G9V3D1</accession>
<feature type="compositionally biased region" description="Polar residues" evidence="1">
    <location>
        <begin position="363"/>
        <end position="375"/>
    </location>
</feature>
<evidence type="ECO:0000313" key="3">
    <source>
        <dbReference type="EMBL" id="PIO77003.1"/>
    </source>
</evidence>
<dbReference type="Proteomes" id="UP000230423">
    <property type="component" value="Unassembled WGS sequence"/>
</dbReference>
<gene>
    <name evidence="3" type="ORF">TELCIR_00893</name>
</gene>
<proteinExistence type="predicted"/>
<evidence type="ECO:0000256" key="1">
    <source>
        <dbReference type="SAM" id="MobiDB-lite"/>
    </source>
</evidence>
<evidence type="ECO:0000313" key="4">
    <source>
        <dbReference type="Proteomes" id="UP000230423"/>
    </source>
</evidence>
<dbReference type="EMBL" id="KZ345016">
    <property type="protein sequence ID" value="PIO77003.1"/>
    <property type="molecule type" value="Genomic_DNA"/>
</dbReference>
<evidence type="ECO:0000259" key="2">
    <source>
        <dbReference type="Pfam" id="PF19424"/>
    </source>
</evidence>
<name>A0A2G9V3D1_TELCI</name>
<dbReference type="PANTHER" id="PTHR31781:SF1">
    <property type="entry name" value="PROTEIN UNC-80 HOMOLOG"/>
    <property type="match status" value="1"/>
</dbReference>
<dbReference type="OrthoDB" id="5850252at2759"/>
<dbReference type="InterPro" id="IPR045852">
    <property type="entry name" value="UNC80_central"/>
</dbReference>
<dbReference type="GO" id="GO:0030424">
    <property type="term" value="C:axon"/>
    <property type="evidence" value="ECO:0007669"/>
    <property type="project" value="TreeGrafter"/>
</dbReference>
<dbReference type="PANTHER" id="PTHR31781">
    <property type="entry name" value="UNC80"/>
    <property type="match status" value="1"/>
</dbReference>
<feature type="compositionally biased region" description="Low complexity" evidence="1">
    <location>
        <begin position="98"/>
        <end position="108"/>
    </location>
</feature>